<dbReference type="GO" id="GO:0006935">
    <property type="term" value="P:chemotaxis"/>
    <property type="evidence" value="ECO:0007669"/>
    <property type="project" value="UniProtKB-KW"/>
</dbReference>
<feature type="region of interest" description="Disordered" evidence="4">
    <location>
        <begin position="612"/>
        <end position="637"/>
    </location>
</feature>
<dbReference type="InterPro" id="IPR051310">
    <property type="entry name" value="MCP_chemotaxis"/>
</dbReference>
<keyword evidence="3" id="KW-0807">Transducer</keyword>
<dbReference type="SMART" id="SM00283">
    <property type="entry name" value="MA"/>
    <property type="match status" value="1"/>
</dbReference>
<evidence type="ECO:0000256" key="1">
    <source>
        <dbReference type="ARBA" id="ARBA00022500"/>
    </source>
</evidence>
<evidence type="ECO:0000259" key="6">
    <source>
        <dbReference type="PROSITE" id="PS50111"/>
    </source>
</evidence>
<organism evidence="7 8">
    <name type="scientific">Oleiharenicola lentus</name>
    <dbReference type="NCBI Taxonomy" id="2508720"/>
    <lineage>
        <taxon>Bacteria</taxon>
        <taxon>Pseudomonadati</taxon>
        <taxon>Verrucomicrobiota</taxon>
        <taxon>Opitutia</taxon>
        <taxon>Opitutales</taxon>
        <taxon>Opitutaceae</taxon>
        <taxon>Oleiharenicola</taxon>
    </lineage>
</organism>
<dbReference type="GO" id="GO:0007165">
    <property type="term" value="P:signal transduction"/>
    <property type="evidence" value="ECO:0007669"/>
    <property type="project" value="UniProtKB-KW"/>
</dbReference>
<dbReference type="AlphaFoldDB" id="A0A4Q1C990"/>
<feature type="transmembrane region" description="Helical" evidence="5">
    <location>
        <begin position="322"/>
        <end position="343"/>
    </location>
</feature>
<name>A0A4Q1C990_9BACT</name>
<sequence>MTKIHHKLLVLSLAALLCLAVFAGLVIRAAWQEYHSLANFQRTSQVSRTAYELAKDITDERQAAYYASAFLGEGAPAEQLARYSARVDASRQRLARLRDLAAENQAAASARFSGALRAAIAAEGRLDALRAEILAPGRPQVQDLDSPLKSKALSAYDTFLAAQAGILPALAQETHDAELVRRITTQDNVARLQKDLWKVRGLVATALRTDKLSDTAVTEMKLKLLGIDDHLSRLHTLADEETAGAVGRLAADADYQLVTGLAGKLRDRGAKATGFKEFGTLADYQGGPSARLERTFTGLAAQVNAATEAYTAARLAEARTRLVGWSAFCAVSVVGLSLLMISISRGIARSLRVVSHQLDESGTQVRDAAQVIAESAGRLSNDACAQTASLDAIEGEVRRLAEASAATVTHMRKLAALAERSATATEEGKRGLGELTAAMAGIEKSTGEVAGILKTIDDIAFQTNVLALNAAVEAARAGEAGAGFSVVAEEVRNLAQRSAQAARETAAKIETAVHNSRQGTELTKRTESSFLEISRITADHHAIVREVEQASHQSTEGVAQVNQAIGHVGEITRRTAAMAEENAAAAAEMRAQIERLAAAVARLDAMITTARRAKIGSEKPSHSGSRRPAPGPVLAGV</sequence>
<evidence type="ECO:0000256" key="4">
    <source>
        <dbReference type="SAM" id="MobiDB-lite"/>
    </source>
</evidence>
<keyword evidence="5" id="KW-1133">Transmembrane helix</keyword>
<evidence type="ECO:0000256" key="2">
    <source>
        <dbReference type="ARBA" id="ARBA00029447"/>
    </source>
</evidence>
<evidence type="ECO:0000313" key="8">
    <source>
        <dbReference type="Proteomes" id="UP000290218"/>
    </source>
</evidence>
<dbReference type="OrthoDB" id="2489132at2"/>
<protein>
    <recommendedName>
        <fullName evidence="6">Methyl-accepting transducer domain-containing protein</fullName>
    </recommendedName>
</protein>
<dbReference type="PANTHER" id="PTHR43531">
    <property type="entry name" value="PROTEIN ICFG"/>
    <property type="match status" value="1"/>
</dbReference>
<dbReference type="RefSeq" id="WP_129046756.1">
    <property type="nucleotide sequence ID" value="NZ_SDHX01000001.1"/>
</dbReference>
<dbReference type="PANTHER" id="PTHR43531:SF11">
    <property type="entry name" value="METHYL-ACCEPTING CHEMOTAXIS PROTEIN 3"/>
    <property type="match status" value="1"/>
</dbReference>
<dbReference type="PROSITE" id="PS50111">
    <property type="entry name" value="CHEMOTAXIS_TRANSDUC_2"/>
    <property type="match status" value="1"/>
</dbReference>
<keyword evidence="5" id="KW-0812">Transmembrane</keyword>
<comment type="similarity">
    <text evidence="2">Belongs to the methyl-accepting chemotaxis (MCP) protein family.</text>
</comment>
<keyword evidence="1" id="KW-0145">Chemotaxis</keyword>
<dbReference type="Pfam" id="PF00015">
    <property type="entry name" value="MCPsignal"/>
    <property type="match status" value="1"/>
</dbReference>
<evidence type="ECO:0000313" key="7">
    <source>
        <dbReference type="EMBL" id="RXK55391.1"/>
    </source>
</evidence>
<dbReference type="SUPFAM" id="SSF58104">
    <property type="entry name" value="Methyl-accepting chemotaxis protein (MCP) signaling domain"/>
    <property type="match status" value="1"/>
</dbReference>
<dbReference type="EMBL" id="SDHX01000001">
    <property type="protein sequence ID" value="RXK55391.1"/>
    <property type="molecule type" value="Genomic_DNA"/>
</dbReference>
<proteinExistence type="inferred from homology"/>
<gene>
    <name evidence="7" type="ORF">ESB00_05695</name>
</gene>
<dbReference type="Proteomes" id="UP000290218">
    <property type="component" value="Unassembled WGS sequence"/>
</dbReference>
<evidence type="ECO:0000256" key="3">
    <source>
        <dbReference type="PROSITE-ProRule" id="PRU00284"/>
    </source>
</evidence>
<comment type="caution">
    <text evidence="7">The sequence shown here is derived from an EMBL/GenBank/DDBJ whole genome shotgun (WGS) entry which is preliminary data.</text>
</comment>
<keyword evidence="5" id="KW-0472">Membrane</keyword>
<dbReference type="InterPro" id="IPR004089">
    <property type="entry name" value="MCPsignal_dom"/>
</dbReference>
<keyword evidence="8" id="KW-1185">Reference proteome</keyword>
<dbReference type="Gene3D" id="1.10.287.950">
    <property type="entry name" value="Methyl-accepting chemotaxis protein"/>
    <property type="match status" value="1"/>
</dbReference>
<feature type="domain" description="Methyl-accepting transducer" evidence="6">
    <location>
        <begin position="361"/>
        <end position="590"/>
    </location>
</feature>
<dbReference type="GO" id="GO:0016020">
    <property type="term" value="C:membrane"/>
    <property type="evidence" value="ECO:0007669"/>
    <property type="project" value="InterPro"/>
</dbReference>
<accession>A0A4Q1C990</accession>
<reference evidence="7 8" key="1">
    <citation type="submission" date="2019-01" db="EMBL/GenBank/DDBJ databases">
        <title>Lacunisphaera sp. strain TWA-58.</title>
        <authorList>
            <person name="Chen W.-M."/>
        </authorList>
    </citation>
    <scope>NUCLEOTIDE SEQUENCE [LARGE SCALE GENOMIC DNA]</scope>
    <source>
        <strain evidence="7 8">TWA-58</strain>
    </source>
</reference>
<evidence type="ECO:0000256" key="5">
    <source>
        <dbReference type="SAM" id="Phobius"/>
    </source>
</evidence>